<dbReference type="InterPro" id="IPR012165">
    <property type="entry name" value="Cyt_c3_hydrogenase_gsu"/>
</dbReference>
<evidence type="ECO:0008006" key="4">
    <source>
        <dbReference type="Google" id="ProtNLM"/>
    </source>
</evidence>
<protein>
    <recommendedName>
        <fullName evidence="4">Dihydroorotate dehydrogenase electron transfer subunit</fullName>
    </recommendedName>
</protein>
<dbReference type="Gene3D" id="3.40.50.80">
    <property type="entry name" value="Nucleotide-binding domain of ferredoxin-NADP reductase (FNR) module"/>
    <property type="match status" value="1"/>
</dbReference>
<organism evidence="3">
    <name type="scientific">marine sediment metagenome</name>
    <dbReference type="NCBI Taxonomy" id="412755"/>
    <lineage>
        <taxon>unclassified sequences</taxon>
        <taxon>metagenomes</taxon>
        <taxon>ecological metagenomes</taxon>
    </lineage>
</organism>
<reference evidence="3" key="1">
    <citation type="journal article" date="2014" name="Front. Microbiol.">
        <title>High frequency of phylogenetically diverse reductive dehalogenase-homologous genes in deep subseafloor sedimentary metagenomes.</title>
        <authorList>
            <person name="Kawai M."/>
            <person name="Futagami T."/>
            <person name="Toyoda A."/>
            <person name="Takaki Y."/>
            <person name="Nishi S."/>
            <person name="Hori S."/>
            <person name="Arai W."/>
            <person name="Tsubouchi T."/>
            <person name="Morono Y."/>
            <person name="Uchiyama I."/>
            <person name="Ito T."/>
            <person name="Fujiyama A."/>
            <person name="Inagaki F."/>
            <person name="Takami H."/>
        </authorList>
    </citation>
    <scope>NUCLEOTIDE SEQUENCE</scope>
    <source>
        <strain evidence="3">Expedition CK06-06</strain>
    </source>
</reference>
<dbReference type="GO" id="GO:0006221">
    <property type="term" value="P:pyrimidine nucleotide biosynthetic process"/>
    <property type="evidence" value="ECO:0007669"/>
    <property type="project" value="InterPro"/>
</dbReference>
<evidence type="ECO:0000259" key="2">
    <source>
        <dbReference type="Pfam" id="PF10418"/>
    </source>
</evidence>
<dbReference type="Pfam" id="PF00175">
    <property type="entry name" value="NAD_binding_1"/>
    <property type="match status" value="1"/>
</dbReference>
<accession>X1EGM3</accession>
<dbReference type="Gene3D" id="2.40.30.10">
    <property type="entry name" value="Translation factors"/>
    <property type="match status" value="1"/>
</dbReference>
<dbReference type="InterPro" id="IPR050353">
    <property type="entry name" value="PyrK_electron_transfer"/>
</dbReference>
<dbReference type="PIRSF" id="PIRSF006816">
    <property type="entry name" value="Cyc3_hyd_g"/>
    <property type="match status" value="1"/>
</dbReference>
<dbReference type="NCBIfam" id="NF000796">
    <property type="entry name" value="PRK00054.1-1"/>
    <property type="match status" value="1"/>
</dbReference>
<dbReference type="EMBL" id="BART01030317">
    <property type="protein sequence ID" value="GAH16299.1"/>
    <property type="molecule type" value="Genomic_DNA"/>
</dbReference>
<proteinExistence type="predicted"/>
<dbReference type="InterPro" id="IPR017938">
    <property type="entry name" value="Riboflavin_synthase-like_b-brl"/>
</dbReference>
<evidence type="ECO:0000259" key="1">
    <source>
        <dbReference type="Pfam" id="PF00175"/>
    </source>
</evidence>
<dbReference type="InterPro" id="IPR019480">
    <property type="entry name" value="Dihydroorotate_DH_Fe-S-bd"/>
</dbReference>
<dbReference type="InterPro" id="IPR039261">
    <property type="entry name" value="FNR_nucleotide-bd"/>
</dbReference>
<dbReference type="PANTHER" id="PTHR43513:SF3">
    <property type="entry name" value="DIHYDROOROTATE DEHYDROGENASE B (NAD(+)), ELECTRON TRANSFER SUBUNIT-RELATED"/>
    <property type="match status" value="1"/>
</dbReference>
<feature type="domain" description="Oxidoreductase FAD/NAD(P)-binding" evidence="1">
    <location>
        <begin position="58"/>
        <end position="149"/>
    </location>
</feature>
<feature type="domain" description="Dihydroorotate dehydrogenase electron transfer subunit iron-sulphur cluster binding" evidence="2">
    <location>
        <begin position="166"/>
        <end position="198"/>
    </location>
</feature>
<name>X1EGM3_9ZZZZ</name>
<evidence type="ECO:0000313" key="3">
    <source>
        <dbReference type="EMBL" id="GAH16299.1"/>
    </source>
</evidence>
<dbReference type="GO" id="GO:0016491">
    <property type="term" value="F:oxidoreductase activity"/>
    <property type="evidence" value="ECO:0007669"/>
    <property type="project" value="InterPro"/>
</dbReference>
<dbReference type="SUPFAM" id="SSF63380">
    <property type="entry name" value="Riboflavin synthase domain-like"/>
    <property type="match status" value="1"/>
</dbReference>
<dbReference type="PANTHER" id="PTHR43513">
    <property type="entry name" value="DIHYDROOROTATE DEHYDROGENASE B (NAD(+)), ELECTRON TRANSFER SUBUNIT"/>
    <property type="match status" value="1"/>
</dbReference>
<gene>
    <name evidence="3" type="ORF">S01H4_52973</name>
</gene>
<dbReference type="Pfam" id="PF10418">
    <property type="entry name" value="DHODB_Fe-S_bind"/>
    <property type="match status" value="1"/>
</dbReference>
<dbReference type="AlphaFoldDB" id="X1EGM3"/>
<feature type="non-terminal residue" evidence="3">
    <location>
        <position position="1"/>
    </location>
</feature>
<dbReference type="InterPro" id="IPR001433">
    <property type="entry name" value="OxRdtase_FAD/NAD-bd"/>
</dbReference>
<dbReference type="GO" id="GO:0050660">
    <property type="term" value="F:flavin adenine dinucleotide binding"/>
    <property type="evidence" value="ECO:0007669"/>
    <property type="project" value="InterPro"/>
</dbReference>
<dbReference type="SUPFAM" id="SSF52343">
    <property type="entry name" value="Ferredoxin reductase-like, C-terminal NADP-linked domain"/>
    <property type="match status" value="1"/>
</dbReference>
<sequence length="219" mass="23590">DEIPMSVSKADKNGELGLTVAKVGNATARLHELGEGDQIGVRGPYGNWFNLSGNRLLMVGGGYGVAPLAFGAEVALSEGKKVTVILGAKTSDELLFRSRLEKLNVELKISTEDGSAGVKGLATEVLEDVLERTKFDCILACGPELMLKKTFDLSEKYKIPLQVSLERMMKCSVGLCGSCCIGPYRVCIDGPIFSADKLRKIKDEFGIFKRDASGRKIGL</sequence>
<dbReference type="GO" id="GO:0051537">
    <property type="term" value="F:2 iron, 2 sulfur cluster binding"/>
    <property type="evidence" value="ECO:0007669"/>
    <property type="project" value="InterPro"/>
</dbReference>
<comment type="caution">
    <text evidence="3">The sequence shown here is derived from an EMBL/GenBank/DDBJ whole genome shotgun (WGS) entry which is preliminary data.</text>
</comment>